<comment type="catalytic activity">
    <reaction evidence="7">
        <text>aldehydo-D-galacturonate = keto-D-tagaturonate</text>
        <dbReference type="Rhea" id="RHEA:27702"/>
        <dbReference type="ChEBI" id="CHEBI:12952"/>
        <dbReference type="ChEBI" id="CHEBI:17886"/>
    </reaction>
</comment>
<evidence type="ECO:0000256" key="4">
    <source>
        <dbReference type="ARBA" id="ARBA00012546"/>
    </source>
</evidence>
<evidence type="ECO:0000256" key="2">
    <source>
        <dbReference type="ARBA" id="ARBA00004892"/>
    </source>
</evidence>
<dbReference type="Gene3D" id="3.20.20.140">
    <property type="entry name" value="Metal-dependent hydrolases"/>
    <property type="match status" value="1"/>
</dbReference>
<evidence type="ECO:0000256" key="7">
    <source>
        <dbReference type="HAMAP-Rule" id="MF_00675"/>
    </source>
</evidence>
<gene>
    <name evidence="7" type="primary">uxaC</name>
    <name evidence="8" type="ORF">CD191_00835</name>
</gene>
<dbReference type="GO" id="GO:0042840">
    <property type="term" value="P:D-glucuronate catabolic process"/>
    <property type="evidence" value="ECO:0007669"/>
    <property type="project" value="TreeGrafter"/>
</dbReference>
<accession>A0AAD0NYE9</accession>
<dbReference type="InterPro" id="IPR003766">
    <property type="entry name" value="Uronate_isomerase"/>
</dbReference>
<evidence type="ECO:0000313" key="9">
    <source>
        <dbReference type="Proteomes" id="UP000249163"/>
    </source>
</evidence>
<keyword evidence="6 7" id="KW-0413">Isomerase</keyword>
<dbReference type="GO" id="GO:0019698">
    <property type="term" value="P:D-galacturonate catabolic process"/>
    <property type="evidence" value="ECO:0007669"/>
    <property type="project" value="TreeGrafter"/>
</dbReference>
<proteinExistence type="inferred from homology"/>
<evidence type="ECO:0000256" key="3">
    <source>
        <dbReference type="ARBA" id="ARBA00008397"/>
    </source>
</evidence>
<comment type="similarity">
    <text evidence="3 7">Belongs to the metallo-dependent hydrolases superfamily. Uronate isomerase family.</text>
</comment>
<sequence length="475" mass="54040">MSKKFMDENFLLSSETAIKLFHNHAKDMPIIDYHCHLSPKEIYENKTFNNITEAWLYGDHYKWRVMRANGIEEKFITGDASDYDKFLAWARTVPMIIGNPLYHWTHLELQRFFGVYELLNEANAPKIWDEVNRQLQSEGYGARDLIIKSKVTTVCTTDDPVDNLEYHEKISNLSGFNASVVPGFRPDKALEINRPTFQPWVAQLSEVSGMAVENYGQFLAALESRVRFFHARAGRVSDHALDAVMFEPTTLEEATAIFAKALHEGTVSESEEKKYKGFTLVFLGKLYNELDWVMQFHIHALRNNNSVMFGRLGPDTGYDSINDGVIAKPLAGLLDALDRENALPKTILYSLNPNDNHVIASLMGSFQGGGIPGKIQFGTAWWYNDNKDGMLEQMKTLANLGVLSQFVGMLTDSRSFLSYTRHEYFRRILCDLVGSWVEAGEAPDDMDLLGSMIENICYNNADHYFNFSKQALVTR</sequence>
<dbReference type="AlphaFoldDB" id="A0AAD0NYE9"/>
<dbReference type="InterPro" id="IPR032466">
    <property type="entry name" value="Metal_Hydrolase"/>
</dbReference>
<dbReference type="EC" id="5.3.1.12" evidence="4 7"/>
<dbReference type="GO" id="GO:0008880">
    <property type="term" value="F:glucuronate isomerase activity"/>
    <property type="evidence" value="ECO:0007669"/>
    <property type="project" value="UniProtKB-UniRule"/>
</dbReference>
<evidence type="ECO:0000313" key="8">
    <source>
        <dbReference type="EMBL" id="AWV31287.1"/>
    </source>
</evidence>
<evidence type="ECO:0000256" key="6">
    <source>
        <dbReference type="ARBA" id="ARBA00023235"/>
    </source>
</evidence>
<dbReference type="SUPFAM" id="SSF51556">
    <property type="entry name" value="Metallo-dependent hydrolases"/>
    <property type="match status" value="1"/>
</dbReference>
<dbReference type="Pfam" id="PF02614">
    <property type="entry name" value="UxaC"/>
    <property type="match status" value="1"/>
</dbReference>
<dbReference type="PANTHER" id="PTHR30068">
    <property type="entry name" value="URONATE ISOMERASE"/>
    <property type="match status" value="1"/>
</dbReference>
<dbReference type="Proteomes" id="UP000249163">
    <property type="component" value="Chromosome"/>
</dbReference>
<dbReference type="PANTHER" id="PTHR30068:SF4">
    <property type="entry name" value="URONATE ISOMERASE"/>
    <property type="match status" value="1"/>
</dbReference>
<dbReference type="HAMAP" id="MF_00675">
    <property type="entry name" value="UxaC"/>
    <property type="match status" value="1"/>
</dbReference>
<comment type="catalytic activity">
    <reaction evidence="1 7">
        <text>D-glucuronate = D-fructuronate</text>
        <dbReference type="Rhea" id="RHEA:13049"/>
        <dbReference type="ChEBI" id="CHEBI:58720"/>
        <dbReference type="ChEBI" id="CHEBI:59863"/>
        <dbReference type="EC" id="5.3.1.12"/>
    </reaction>
</comment>
<organism evidence="8 9">
    <name type="scientific">Paenibacillus odorifer</name>
    <dbReference type="NCBI Taxonomy" id="189426"/>
    <lineage>
        <taxon>Bacteria</taxon>
        <taxon>Bacillati</taxon>
        <taxon>Bacillota</taxon>
        <taxon>Bacilli</taxon>
        <taxon>Bacillales</taxon>
        <taxon>Paenibacillaceae</taxon>
        <taxon>Paenibacillus</taxon>
    </lineage>
</organism>
<comment type="pathway">
    <text evidence="2 7">Carbohydrate metabolism; pentose and glucuronate interconversion.</text>
</comment>
<evidence type="ECO:0000256" key="1">
    <source>
        <dbReference type="ARBA" id="ARBA00001165"/>
    </source>
</evidence>
<dbReference type="NCBIfam" id="NF002794">
    <property type="entry name" value="PRK02925.1"/>
    <property type="match status" value="1"/>
</dbReference>
<dbReference type="EMBL" id="CP021965">
    <property type="protein sequence ID" value="AWV31287.1"/>
    <property type="molecule type" value="Genomic_DNA"/>
</dbReference>
<evidence type="ECO:0000256" key="5">
    <source>
        <dbReference type="ARBA" id="ARBA00020555"/>
    </source>
</evidence>
<reference evidence="8 9" key="1">
    <citation type="submission" date="2017-06" db="EMBL/GenBank/DDBJ databases">
        <title>Complete genome sequence of Paenibacillus odorifer CBA7130.</title>
        <authorList>
            <person name="Nam Y.-D."/>
            <person name="Kang J."/>
            <person name="Chung W.-H."/>
        </authorList>
    </citation>
    <scope>NUCLEOTIDE SEQUENCE [LARGE SCALE GENOMIC DNA]</scope>
    <source>
        <strain evidence="8 9">CBA7130</strain>
    </source>
</reference>
<dbReference type="RefSeq" id="WP_111502184.1">
    <property type="nucleotide sequence ID" value="NZ_CP021965.1"/>
</dbReference>
<name>A0AAD0NYE9_9BACL</name>
<protein>
    <recommendedName>
        <fullName evidence="5 7">Uronate isomerase</fullName>
        <ecNumber evidence="4 7">5.3.1.12</ecNumber>
    </recommendedName>
    <alternativeName>
        <fullName evidence="7">Glucuronate isomerase</fullName>
    </alternativeName>
    <alternativeName>
        <fullName evidence="7">Uronic isomerase</fullName>
    </alternativeName>
</protein>
<dbReference type="Gene3D" id="1.10.2020.10">
    <property type="entry name" value="uronate isomerase, domain 2, chain A"/>
    <property type="match status" value="1"/>
</dbReference>